<dbReference type="Pfam" id="PF03524">
    <property type="entry name" value="CagX"/>
    <property type="match status" value="1"/>
</dbReference>
<dbReference type="AlphaFoldDB" id="A0A2Z6B3T4"/>
<sequence length="315" mass="35437">MKKIFIILFVLSIAVPVQAEILNLSSGKKITPATDRAMSQDVNLNAIQKAFDAADPRSPIKEWRYDAGVTYKIRLREFMASVVELPRGEEVADFILGDESVFSFIPLRNNKHAFTLSAKYPGGDTSLVVFGKSGRVYTFYLRCDTVKSTYIPNLTTRIVDESFVSNEPIPIPYEDMEEDEPEGLGCDECKKDNPPKLQSDKLEGEYLHSLPDVDMAKLNFNYTTSKGDASLNPLRIFDDSHFTRFQFPPNVDLPVIYMVKDGYDTPINSRVEVTYAPGSDTKVLYRTIVAEAINPTGKWTIRSGEIYLCVRKTDG</sequence>
<dbReference type="EMBL" id="AP017379">
    <property type="protein sequence ID" value="BBD10152.1"/>
    <property type="molecule type" value="Genomic_DNA"/>
</dbReference>
<name>A0A2Z6B3T4_9BACT</name>
<feature type="chain" id="PRO_5016428543" evidence="3">
    <location>
        <begin position="20"/>
        <end position="315"/>
    </location>
</feature>
<proteinExistence type="inferred from homology"/>
<evidence type="ECO:0000256" key="1">
    <source>
        <dbReference type="ARBA" id="ARBA00006135"/>
    </source>
</evidence>
<dbReference type="Proteomes" id="UP000269883">
    <property type="component" value="Plasmid pDFE"/>
</dbReference>
<feature type="signal peptide" evidence="3">
    <location>
        <begin position="1"/>
        <end position="19"/>
    </location>
</feature>
<evidence type="ECO:0000256" key="2">
    <source>
        <dbReference type="ARBA" id="ARBA00022729"/>
    </source>
</evidence>
<keyword evidence="5" id="KW-1185">Reference proteome</keyword>
<dbReference type="RefSeq" id="WP_126381660.1">
    <property type="nucleotide sequence ID" value="NZ_AP017379.1"/>
</dbReference>
<keyword evidence="2 3" id="KW-0732">Signal</keyword>
<dbReference type="KEGG" id="dfl:DFE_A0051"/>
<evidence type="ECO:0000256" key="3">
    <source>
        <dbReference type="SAM" id="SignalP"/>
    </source>
</evidence>
<dbReference type="InterPro" id="IPR033645">
    <property type="entry name" value="VirB9/CagX/TrbG_C"/>
</dbReference>
<dbReference type="InterPro" id="IPR038161">
    <property type="entry name" value="VirB9/CagX/TrbG_C_sf"/>
</dbReference>
<gene>
    <name evidence="4" type="ORF">DFE_A0051</name>
</gene>
<evidence type="ECO:0000313" key="4">
    <source>
        <dbReference type="EMBL" id="BBD10152.1"/>
    </source>
</evidence>
<dbReference type="CDD" id="cd06911">
    <property type="entry name" value="VirB9_CagX_TrbG"/>
    <property type="match status" value="1"/>
</dbReference>
<dbReference type="OrthoDB" id="5515031at2"/>
<dbReference type="Gene3D" id="2.60.40.2500">
    <property type="match status" value="1"/>
</dbReference>
<dbReference type="InterPro" id="IPR010258">
    <property type="entry name" value="Conjugal_tfr_TrbG/VirB9/CagX"/>
</dbReference>
<keyword evidence="4" id="KW-0614">Plasmid</keyword>
<organism evidence="4 5">
    <name type="scientific">Desulfovibrio ferrophilus</name>
    <dbReference type="NCBI Taxonomy" id="241368"/>
    <lineage>
        <taxon>Bacteria</taxon>
        <taxon>Pseudomonadati</taxon>
        <taxon>Thermodesulfobacteriota</taxon>
        <taxon>Desulfovibrionia</taxon>
        <taxon>Desulfovibrionales</taxon>
        <taxon>Desulfovibrionaceae</taxon>
        <taxon>Desulfovibrio</taxon>
    </lineage>
</organism>
<accession>A0A2Z6B3T4</accession>
<protein>
    <submittedName>
        <fullName evidence="4">ComB2 protein</fullName>
    </submittedName>
</protein>
<evidence type="ECO:0000313" key="5">
    <source>
        <dbReference type="Proteomes" id="UP000269883"/>
    </source>
</evidence>
<reference evidence="4 5" key="1">
    <citation type="journal article" date="2018" name="Sci. Adv.">
        <title>Multi-heme cytochromes provide a pathway for survival in energy-limited environments.</title>
        <authorList>
            <person name="Deng X."/>
            <person name="Dohmae N."/>
            <person name="Nealson K.H."/>
            <person name="Hashimoto K."/>
            <person name="Okamoto A."/>
        </authorList>
    </citation>
    <scope>NUCLEOTIDE SEQUENCE [LARGE SCALE GENOMIC DNA]</scope>
    <source>
        <strain evidence="4 5">IS5</strain>
        <plasmid evidence="5">pdfe dna</plasmid>
    </source>
</reference>
<geneLocation type="plasmid" evidence="5">
    <name>pdfe dna</name>
</geneLocation>
<comment type="similarity">
    <text evidence="1">Belongs to the TrbG/VirB9 family.</text>
</comment>